<dbReference type="GO" id="GO:0000287">
    <property type="term" value="F:magnesium ion binding"/>
    <property type="evidence" value="ECO:0007669"/>
    <property type="project" value="InterPro"/>
</dbReference>
<dbReference type="InterPro" id="IPR050148">
    <property type="entry name" value="Terpene_synthase-like"/>
</dbReference>
<dbReference type="EMBL" id="MW533237">
    <property type="protein sequence ID" value="QWB49549.1"/>
    <property type="molecule type" value="mRNA"/>
</dbReference>
<dbReference type="GO" id="GO:0010333">
    <property type="term" value="F:terpene synthase activity"/>
    <property type="evidence" value="ECO:0007669"/>
    <property type="project" value="InterPro"/>
</dbReference>
<dbReference type="GO" id="GO:0016114">
    <property type="term" value="P:terpenoid biosynthetic process"/>
    <property type="evidence" value="ECO:0007669"/>
    <property type="project" value="InterPro"/>
</dbReference>
<evidence type="ECO:0000259" key="2">
    <source>
        <dbReference type="Pfam" id="PF01397"/>
    </source>
</evidence>
<accession>A0A8E8E5S5</accession>
<dbReference type="InterPro" id="IPR001906">
    <property type="entry name" value="Terpene_synth_N"/>
</dbReference>
<dbReference type="Pfam" id="PF01397">
    <property type="entry name" value="Terpene_synth"/>
    <property type="match status" value="1"/>
</dbReference>
<sequence>MSKSDCPPQRQTKAPNGISRCLSCNICCGGSSPSPAEKRRMANYRPSSWDYNMLQSLGTGDESRLGLKHNFQDDIISALNRILPHQYLSCENDTVESLHFVALKFRLLRQHGFDVSTGLFENFMDENGKFKAKISEDVRGMLSLYEASQLGLEGEIVLDEAKASLAPHLTHALKLPAVQPLAERITHALEVPFHRRMRRLEQRWTIETYGAGSDSNQTLLQLAKLDFNSVQSVHQEELRYLTRWWIGLRLSDKLSFARDRLMESFFWSVGMVPEPEYGRSRKALTKVASFVTVLDDVFDVYGTLDELELFTLAVERCVNICYISF</sequence>
<name>A0A8E8E5S5_9ROSI</name>
<proteinExistence type="evidence at transcript level"/>
<reference evidence="4" key="1">
    <citation type="journal article" date="2021" name="Plant Physiol. Biochem.">
        <title>Genome-wide identification and expression analysis of terpene synthase gene family in Aquilaria sinensis.</title>
        <authorList>
            <person name="Li R.S."/>
            <person name="Zhu J.H."/>
            <person name="Guo D."/>
            <person name="Li H.L."/>
            <person name="Wang Y."/>
            <person name="Ding X.P."/>
            <person name="Mei W.L."/>
            <person name="Chen Z.B."/>
            <person name="Dai H.F."/>
            <person name="Peng S.Q."/>
        </authorList>
    </citation>
    <scope>NUCLEOTIDE SEQUENCE</scope>
</reference>
<dbReference type="PANTHER" id="PTHR31225">
    <property type="entry name" value="OS04G0344100 PROTEIN-RELATED"/>
    <property type="match status" value="1"/>
</dbReference>
<feature type="domain" description="Terpene synthase N-terminal" evidence="2">
    <location>
        <begin position="64"/>
        <end position="189"/>
    </location>
</feature>
<dbReference type="AlphaFoldDB" id="A0A8E8E5S5"/>
<evidence type="ECO:0000259" key="3">
    <source>
        <dbReference type="Pfam" id="PF03936"/>
    </source>
</evidence>
<dbReference type="Pfam" id="PF03936">
    <property type="entry name" value="Terpene_synth_C"/>
    <property type="match status" value="1"/>
</dbReference>
<keyword evidence="1" id="KW-0460">Magnesium</keyword>
<protein>
    <submittedName>
        <fullName evidence="4">Terpene synthase 18</fullName>
    </submittedName>
</protein>
<feature type="domain" description="Terpene synthase metal-binding" evidence="3">
    <location>
        <begin position="248"/>
        <end position="317"/>
    </location>
</feature>
<evidence type="ECO:0000256" key="1">
    <source>
        <dbReference type="ARBA" id="ARBA00022842"/>
    </source>
</evidence>
<dbReference type="InterPro" id="IPR005630">
    <property type="entry name" value="Terpene_synthase_metal-bd"/>
</dbReference>
<reference evidence="4" key="2">
    <citation type="submission" date="2021-01" db="EMBL/GenBank/DDBJ databases">
        <authorList>
            <person name="Li R."/>
            <person name="Zhu J."/>
            <person name="Mei W."/>
            <person name="Peng S."/>
        </authorList>
    </citation>
    <scope>NUCLEOTIDE SEQUENCE</scope>
</reference>
<evidence type="ECO:0000313" key="4">
    <source>
        <dbReference type="EMBL" id="QWB49549.1"/>
    </source>
</evidence>
<organism evidence="4">
    <name type="scientific">Aquilaria sinensis</name>
    <dbReference type="NCBI Taxonomy" id="210372"/>
    <lineage>
        <taxon>Eukaryota</taxon>
        <taxon>Viridiplantae</taxon>
        <taxon>Streptophyta</taxon>
        <taxon>Embryophyta</taxon>
        <taxon>Tracheophyta</taxon>
        <taxon>Spermatophyta</taxon>
        <taxon>Magnoliopsida</taxon>
        <taxon>eudicotyledons</taxon>
        <taxon>Gunneridae</taxon>
        <taxon>Pentapetalae</taxon>
        <taxon>rosids</taxon>
        <taxon>malvids</taxon>
        <taxon>Malvales</taxon>
        <taxon>Thymelaeaceae</taxon>
        <taxon>Aquilaria</taxon>
    </lineage>
</organism>